<dbReference type="InParanoid" id="F8QF18"/>
<dbReference type="Pfam" id="PF10294">
    <property type="entry name" value="Methyltransf_16"/>
    <property type="match status" value="1"/>
</dbReference>
<dbReference type="Proteomes" id="UP000008063">
    <property type="component" value="Unassembled WGS sequence"/>
</dbReference>
<dbReference type="eggNOG" id="KOG2497">
    <property type="taxonomic scope" value="Eukaryota"/>
</dbReference>
<dbReference type="SUPFAM" id="SSF53335">
    <property type="entry name" value="S-adenosyl-L-methionine-dependent methyltransferases"/>
    <property type="match status" value="1"/>
</dbReference>
<protein>
    <recommendedName>
        <fullName evidence="3">Methyltransferase small domain-containing protein</fullName>
    </recommendedName>
</protein>
<evidence type="ECO:0000313" key="1">
    <source>
        <dbReference type="EMBL" id="EGN93181.1"/>
    </source>
</evidence>
<dbReference type="Gene3D" id="3.40.50.150">
    <property type="entry name" value="Vaccinia Virus protein VP39"/>
    <property type="match status" value="1"/>
</dbReference>
<name>F8QF18_SERL3</name>
<reference evidence="2" key="1">
    <citation type="journal article" date="2011" name="Science">
        <title>The plant cell wall-decomposing machinery underlies the functional diversity of forest fungi.</title>
        <authorList>
            <person name="Eastwood D.C."/>
            <person name="Floudas D."/>
            <person name="Binder M."/>
            <person name="Majcherczyk A."/>
            <person name="Schneider P."/>
            <person name="Aerts A."/>
            <person name="Asiegbu F.O."/>
            <person name="Baker S.E."/>
            <person name="Barry K."/>
            <person name="Bendiksby M."/>
            <person name="Blumentritt M."/>
            <person name="Coutinho P.M."/>
            <person name="Cullen D."/>
            <person name="de Vries R.P."/>
            <person name="Gathman A."/>
            <person name="Goodell B."/>
            <person name="Henrissat B."/>
            <person name="Ihrmark K."/>
            <person name="Kauserud H."/>
            <person name="Kohler A."/>
            <person name="LaButti K."/>
            <person name="Lapidus A."/>
            <person name="Lavin J.L."/>
            <person name="Lee Y.-H."/>
            <person name="Lindquist E."/>
            <person name="Lilly W."/>
            <person name="Lucas S."/>
            <person name="Morin E."/>
            <person name="Murat C."/>
            <person name="Oguiza J.A."/>
            <person name="Park J."/>
            <person name="Pisabarro A.G."/>
            <person name="Riley R."/>
            <person name="Rosling A."/>
            <person name="Salamov A."/>
            <person name="Schmidt O."/>
            <person name="Schmutz J."/>
            <person name="Skrede I."/>
            <person name="Stenlid J."/>
            <person name="Wiebenga A."/>
            <person name="Xie X."/>
            <person name="Kuees U."/>
            <person name="Hibbett D.S."/>
            <person name="Hoffmeister D."/>
            <person name="Hoegberg N."/>
            <person name="Martin F."/>
            <person name="Grigoriev I.V."/>
            <person name="Watkinson S.C."/>
        </authorList>
    </citation>
    <scope>NUCLEOTIDE SEQUENCE [LARGE SCALE GENOMIC DNA]</scope>
    <source>
        <strain evidence="2">strain S7.3</strain>
    </source>
</reference>
<sequence length="194" mass="21993">MSDGQLELFGLLRGYSALSPMQTQSFPTHLPFSLIHTFLLDSVLLNPHLKTYPPSKHYQQTFWKWATFHLETMPKDEDDEIDTRIYNHYLSLLMSSTPEPNNPLSLCGPPIESYVTHYWKLPQLEKLVVNREACDAYQTTTLLESQTTIEGGTTGLRTWRASLVLSQYLISCPTLVKNKVVLELGCGTGFLGII</sequence>
<dbReference type="GO" id="GO:0008757">
    <property type="term" value="F:S-adenosylmethionine-dependent methyltransferase activity"/>
    <property type="evidence" value="ECO:0007669"/>
    <property type="project" value="UniProtKB-ARBA"/>
</dbReference>
<keyword evidence="2" id="KW-1185">Reference proteome</keyword>
<organism evidence="2">
    <name type="scientific">Serpula lacrymans var. lacrymans (strain S7.3)</name>
    <name type="common">Dry rot fungus</name>
    <dbReference type="NCBI Taxonomy" id="936435"/>
    <lineage>
        <taxon>Eukaryota</taxon>
        <taxon>Fungi</taxon>
        <taxon>Dikarya</taxon>
        <taxon>Basidiomycota</taxon>
        <taxon>Agaricomycotina</taxon>
        <taxon>Agaricomycetes</taxon>
        <taxon>Agaricomycetidae</taxon>
        <taxon>Boletales</taxon>
        <taxon>Coniophorineae</taxon>
        <taxon>Serpulaceae</taxon>
        <taxon>Serpula</taxon>
    </lineage>
</organism>
<gene>
    <name evidence="1" type="ORF">SERLA73DRAFT_190086</name>
</gene>
<dbReference type="OrthoDB" id="194386at2759"/>
<dbReference type="HOGENOM" id="CLU_1405630_0_0_1"/>
<dbReference type="InterPro" id="IPR019410">
    <property type="entry name" value="Methyltransf_16"/>
</dbReference>
<dbReference type="EMBL" id="GL945494">
    <property type="protein sequence ID" value="EGN93181.1"/>
    <property type="molecule type" value="Genomic_DNA"/>
</dbReference>
<proteinExistence type="predicted"/>
<dbReference type="AlphaFoldDB" id="F8QF18"/>
<evidence type="ECO:0000313" key="2">
    <source>
        <dbReference type="Proteomes" id="UP000008063"/>
    </source>
</evidence>
<dbReference type="InterPro" id="IPR029063">
    <property type="entry name" value="SAM-dependent_MTases_sf"/>
</dbReference>
<accession>F8QF18</accession>
<feature type="non-terminal residue" evidence="1">
    <location>
        <position position="194"/>
    </location>
</feature>
<dbReference type="STRING" id="936435.F8QF18"/>
<evidence type="ECO:0008006" key="3">
    <source>
        <dbReference type="Google" id="ProtNLM"/>
    </source>
</evidence>